<evidence type="ECO:0008006" key="3">
    <source>
        <dbReference type="Google" id="ProtNLM"/>
    </source>
</evidence>
<protein>
    <recommendedName>
        <fullName evidence="3">ISAzo13 family transposase</fullName>
    </recommendedName>
</protein>
<dbReference type="EMBL" id="QBMP01000290">
    <property type="protein sequence ID" value="PZO46958.1"/>
    <property type="molecule type" value="Genomic_DNA"/>
</dbReference>
<dbReference type="InterPro" id="IPR011518">
    <property type="entry name" value="Transposase_36"/>
</dbReference>
<accession>A0A2W4YVX1</accession>
<organism evidence="1 2">
    <name type="scientific">Phormidesmis priestleyi</name>
    <dbReference type="NCBI Taxonomy" id="268141"/>
    <lineage>
        <taxon>Bacteria</taxon>
        <taxon>Bacillati</taxon>
        <taxon>Cyanobacteriota</taxon>
        <taxon>Cyanophyceae</taxon>
        <taxon>Leptolyngbyales</taxon>
        <taxon>Leptolyngbyaceae</taxon>
        <taxon>Phormidesmis</taxon>
    </lineage>
</organism>
<gene>
    <name evidence="1" type="ORF">DCF15_19655</name>
</gene>
<dbReference type="Proteomes" id="UP000249794">
    <property type="component" value="Unassembled WGS sequence"/>
</dbReference>
<reference evidence="2" key="1">
    <citation type="submission" date="2018-04" db="EMBL/GenBank/DDBJ databases">
        <authorList>
            <person name="Cornet L."/>
        </authorList>
    </citation>
    <scope>NUCLEOTIDE SEQUENCE [LARGE SCALE GENOMIC DNA]</scope>
</reference>
<dbReference type="Pfam" id="PF07592">
    <property type="entry name" value="DDE_Tnp_ISAZ013"/>
    <property type="match status" value="1"/>
</dbReference>
<dbReference type="GO" id="GO:0003676">
    <property type="term" value="F:nucleic acid binding"/>
    <property type="evidence" value="ECO:0007669"/>
    <property type="project" value="InterPro"/>
</dbReference>
<reference evidence="1 2" key="2">
    <citation type="submission" date="2018-06" db="EMBL/GenBank/DDBJ databases">
        <title>Metagenomic assembly of (sub)arctic Cyanobacteria and their associated microbiome from non-axenic cultures.</title>
        <authorList>
            <person name="Baurain D."/>
        </authorList>
    </citation>
    <scope>NUCLEOTIDE SEQUENCE [LARGE SCALE GENOMIC DNA]</scope>
    <source>
        <strain evidence="1">ULC027bin1</strain>
    </source>
</reference>
<proteinExistence type="predicted"/>
<dbReference type="InterPro" id="IPR036397">
    <property type="entry name" value="RNaseH_sf"/>
</dbReference>
<evidence type="ECO:0000313" key="2">
    <source>
        <dbReference type="Proteomes" id="UP000249794"/>
    </source>
</evidence>
<sequence length="239" mass="27472">MPETEAIFENVAQAHQAAAADPKVLRLSIDSKAKVSIGNLSRDGKARVLEPIKADDHDHYRQATLVPFGILDVAGNQLSIYFGQSAETSDFIVDCLQLWWQRHQSDYPDIEEWVIDLDNGPAINSHRTQFIQRMVEFAQSVQLKIRLIYYPPYHSKYNSIERCWAALEHYWNGAILDTVETALRWAANMKWNGFTPIVELVETVYPKGVKLSSDELKPFSEQWQRSETLPKWDVTIVPR</sequence>
<evidence type="ECO:0000313" key="1">
    <source>
        <dbReference type="EMBL" id="PZO46958.1"/>
    </source>
</evidence>
<dbReference type="Gene3D" id="3.30.420.10">
    <property type="entry name" value="Ribonuclease H-like superfamily/Ribonuclease H"/>
    <property type="match status" value="1"/>
</dbReference>
<dbReference type="AlphaFoldDB" id="A0A2W4YVX1"/>
<name>A0A2W4YVX1_9CYAN</name>
<comment type="caution">
    <text evidence="1">The sequence shown here is derived from an EMBL/GenBank/DDBJ whole genome shotgun (WGS) entry which is preliminary data.</text>
</comment>